<feature type="domain" description="Multidrug resistance protein MdtA-like barrel-sandwich hybrid" evidence="4">
    <location>
        <begin position="70"/>
        <end position="189"/>
    </location>
</feature>
<keyword evidence="7" id="KW-1185">Reference proteome</keyword>
<dbReference type="Pfam" id="PF25954">
    <property type="entry name" value="Beta-barrel_RND_2"/>
    <property type="match status" value="1"/>
</dbReference>
<dbReference type="GO" id="GO:0015562">
    <property type="term" value="F:efflux transmembrane transporter activity"/>
    <property type="evidence" value="ECO:0007669"/>
    <property type="project" value="TreeGrafter"/>
</dbReference>
<sequence length="376" mass="41160">MIKRMIIMLLIVGLLLGGVFWFIQFKTKMIKQFITAGGVPVQTVSTTTASAMDWTSGLESVGTVRAVQGVDVSSEVAGIVEQLYFHQGDNVKAGAPLLQLRDREEQSKLKSLASAAEIARITYNRDKALLRVHAISQQVVDNDKANLDIALAHTVEQQVLIAKKRILAPFDGQLGLRNVDLGQHLDVGAAIVTLQNLHKVYVDFYMPQQALATLKPLQQVTVKTDVYPEQDFPGEITVINPKVDEKTRNVQVRATLANPGHKLLPGLYVTVAIATNREQHFITLPRTAISFNPYGALVYRVENSGKDDKGNPKLLAKQVFVTTGETRGDQIAVTQGIQEGDTIITSGQIKLRNSSPVRVDNSVQPKNDAAPTPIDQ</sequence>
<dbReference type="NCBIfam" id="TIGR01730">
    <property type="entry name" value="RND_mfp"/>
    <property type="match status" value="1"/>
</dbReference>
<proteinExistence type="inferred from homology"/>
<gene>
    <name evidence="6" type="ORF">CRENPOLYSF2_1460002</name>
</gene>
<evidence type="ECO:0000256" key="2">
    <source>
        <dbReference type="SAM" id="MobiDB-lite"/>
    </source>
</evidence>
<evidence type="ECO:0000259" key="4">
    <source>
        <dbReference type="Pfam" id="PF25917"/>
    </source>
</evidence>
<feature type="compositionally biased region" description="Polar residues" evidence="2">
    <location>
        <begin position="355"/>
        <end position="365"/>
    </location>
</feature>
<dbReference type="Gene3D" id="2.40.30.170">
    <property type="match status" value="1"/>
</dbReference>
<evidence type="ECO:0000313" key="7">
    <source>
        <dbReference type="Proteomes" id="UP000195442"/>
    </source>
</evidence>
<keyword evidence="3" id="KW-0472">Membrane</keyword>
<dbReference type="AlphaFoldDB" id="A0A1R4H1L2"/>
<organism evidence="6 7">
    <name type="scientific">Crenothrix polyspora</name>
    <dbReference type="NCBI Taxonomy" id="360316"/>
    <lineage>
        <taxon>Bacteria</taxon>
        <taxon>Pseudomonadati</taxon>
        <taxon>Pseudomonadota</taxon>
        <taxon>Gammaproteobacteria</taxon>
        <taxon>Methylococcales</taxon>
        <taxon>Crenotrichaceae</taxon>
        <taxon>Crenothrix</taxon>
    </lineage>
</organism>
<feature type="region of interest" description="Disordered" evidence="2">
    <location>
        <begin position="355"/>
        <end position="376"/>
    </location>
</feature>
<dbReference type="Pfam" id="PF25917">
    <property type="entry name" value="BSH_RND"/>
    <property type="match status" value="1"/>
</dbReference>
<feature type="domain" description="CusB-like beta-barrel" evidence="5">
    <location>
        <begin position="200"/>
        <end position="275"/>
    </location>
</feature>
<dbReference type="Gene3D" id="1.10.287.470">
    <property type="entry name" value="Helix hairpin bin"/>
    <property type="match status" value="1"/>
</dbReference>
<dbReference type="GO" id="GO:1990281">
    <property type="term" value="C:efflux pump complex"/>
    <property type="evidence" value="ECO:0007669"/>
    <property type="project" value="TreeGrafter"/>
</dbReference>
<dbReference type="PANTHER" id="PTHR30469:SF11">
    <property type="entry name" value="BLL4320 PROTEIN"/>
    <property type="match status" value="1"/>
</dbReference>
<comment type="similarity">
    <text evidence="1">Belongs to the membrane fusion protein (MFP) (TC 8.A.1) family.</text>
</comment>
<evidence type="ECO:0000256" key="1">
    <source>
        <dbReference type="ARBA" id="ARBA00009477"/>
    </source>
</evidence>
<protein>
    <submittedName>
        <fullName evidence="6">Putative Acriflavin resistance protein E RND efflux membrane fusion protein</fullName>
    </submittedName>
</protein>
<dbReference type="RefSeq" id="WP_087145943.1">
    <property type="nucleotide sequence ID" value="NZ_FUKJ01000053.1"/>
</dbReference>
<dbReference type="PANTHER" id="PTHR30469">
    <property type="entry name" value="MULTIDRUG RESISTANCE PROTEIN MDTA"/>
    <property type="match status" value="1"/>
</dbReference>
<evidence type="ECO:0000313" key="6">
    <source>
        <dbReference type="EMBL" id="SJM90086.1"/>
    </source>
</evidence>
<evidence type="ECO:0000259" key="5">
    <source>
        <dbReference type="Pfam" id="PF25954"/>
    </source>
</evidence>
<accession>A0A1R4H1L2</accession>
<dbReference type="EMBL" id="FUKJ01000053">
    <property type="protein sequence ID" value="SJM90086.1"/>
    <property type="molecule type" value="Genomic_DNA"/>
</dbReference>
<dbReference type="SUPFAM" id="SSF111369">
    <property type="entry name" value="HlyD-like secretion proteins"/>
    <property type="match status" value="1"/>
</dbReference>
<dbReference type="InterPro" id="IPR058625">
    <property type="entry name" value="MdtA-like_BSH"/>
</dbReference>
<feature type="transmembrane region" description="Helical" evidence="3">
    <location>
        <begin position="6"/>
        <end position="23"/>
    </location>
</feature>
<dbReference type="FunFam" id="2.40.30.170:FF:000010">
    <property type="entry name" value="Efflux RND transporter periplasmic adaptor subunit"/>
    <property type="match status" value="1"/>
</dbReference>
<keyword evidence="3" id="KW-0812">Transmembrane</keyword>
<dbReference type="Gene3D" id="2.40.420.20">
    <property type="match status" value="1"/>
</dbReference>
<dbReference type="Gene3D" id="2.40.50.100">
    <property type="match status" value="1"/>
</dbReference>
<evidence type="ECO:0000256" key="3">
    <source>
        <dbReference type="SAM" id="Phobius"/>
    </source>
</evidence>
<dbReference type="Proteomes" id="UP000195442">
    <property type="component" value="Unassembled WGS sequence"/>
</dbReference>
<keyword evidence="3" id="KW-1133">Transmembrane helix</keyword>
<reference evidence="7" key="1">
    <citation type="submission" date="2017-02" db="EMBL/GenBank/DDBJ databases">
        <authorList>
            <person name="Daims H."/>
        </authorList>
    </citation>
    <scope>NUCLEOTIDE SEQUENCE [LARGE SCALE GENOMIC DNA]</scope>
</reference>
<dbReference type="InterPro" id="IPR058792">
    <property type="entry name" value="Beta-barrel_RND_2"/>
</dbReference>
<name>A0A1R4H1L2_9GAMM</name>
<dbReference type="InterPro" id="IPR006143">
    <property type="entry name" value="RND_pump_MFP"/>
</dbReference>
<dbReference type="OrthoDB" id="9806939at2"/>